<dbReference type="EMBL" id="AP028654">
    <property type="protein sequence ID" value="BEP29717.1"/>
    <property type="molecule type" value="Genomic_DNA"/>
</dbReference>
<accession>A0AAU9EG31</accession>
<organism evidence="1 2">
    <name type="scientific">Helicovermis profundi</name>
    <dbReference type="NCBI Taxonomy" id="3065157"/>
    <lineage>
        <taxon>Bacteria</taxon>
        <taxon>Bacillati</taxon>
        <taxon>Bacillota</taxon>
        <taxon>Clostridia</taxon>
        <taxon>Helicovermis</taxon>
    </lineage>
</organism>
<gene>
    <name evidence="1" type="ORF">HLPR_20480</name>
</gene>
<proteinExistence type="predicted"/>
<reference evidence="1 2" key="1">
    <citation type="submission" date="2023-08" db="EMBL/GenBank/DDBJ databases">
        <title>Helicovermis profunda gen. nov., sp. nov., a novel mesophilic, fermentative bacterium within the Bacillota from a deep-sea hydrothermal vent chimney.</title>
        <authorList>
            <person name="Miyazaki U."/>
            <person name="Mizutani D."/>
            <person name="Hashimoto Y."/>
            <person name="Tame A."/>
            <person name="Sawayama S."/>
            <person name="Miyazaki J."/>
            <person name="Takai K."/>
            <person name="Nakagawa S."/>
        </authorList>
    </citation>
    <scope>NUCLEOTIDE SEQUENCE [LARGE SCALE GENOMIC DNA]</scope>
    <source>
        <strain evidence="1 2">S502</strain>
    </source>
</reference>
<protein>
    <submittedName>
        <fullName evidence="1">Uncharacterized protein</fullName>
    </submittedName>
</protein>
<dbReference type="KEGG" id="hprf:HLPR_20480"/>
<dbReference type="RefSeq" id="WP_338535337.1">
    <property type="nucleotide sequence ID" value="NZ_AP028654.1"/>
</dbReference>
<name>A0AAU9EG31_9FIRM</name>
<dbReference type="Proteomes" id="UP001321786">
    <property type="component" value="Chromosome"/>
</dbReference>
<dbReference type="AlphaFoldDB" id="A0AAU9EG31"/>
<evidence type="ECO:0000313" key="1">
    <source>
        <dbReference type="EMBL" id="BEP29717.1"/>
    </source>
</evidence>
<evidence type="ECO:0000313" key="2">
    <source>
        <dbReference type="Proteomes" id="UP001321786"/>
    </source>
</evidence>
<sequence length="99" mass="12176">MAISMKGKTNYKTTMNNIPKYREKMLIQTYLDLHDEFIRDKELENLSDRTIKDHIYIFKIFSKWLLASDWSYENQYVQKALFIDYKDYMINEKIMHHVQ</sequence>
<keyword evidence="2" id="KW-1185">Reference proteome</keyword>